<accession>A0A4R5TYB4</accession>
<organism evidence="5 6">
    <name type="scientific">Luteimonas aestuarii</name>
    <dbReference type="NCBI Taxonomy" id="453837"/>
    <lineage>
        <taxon>Bacteria</taxon>
        <taxon>Pseudomonadati</taxon>
        <taxon>Pseudomonadota</taxon>
        <taxon>Gammaproteobacteria</taxon>
        <taxon>Lysobacterales</taxon>
        <taxon>Lysobacteraceae</taxon>
        <taxon>Luteimonas</taxon>
    </lineage>
</organism>
<dbReference type="InterPro" id="IPR005053">
    <property type="entry name" value="MobA_MobL"/>
</dbReference>
<gene>
    <name evidence="5" type="ORF">E2F46_06370</name>
</gene>
<feature type="compositionally biased region" description="Basic and acidic residues" evidence="3">
    <location>
        <begin position="493"/>
        <end position="506"/>
    </location>
</feature>
<evidence type="ECO:0000256" key="3">
    <source>
        <dbReference type="SAM" id="MobiDB-lite"/>
    </source>
</evidence>
<dbReference type="RefSeq" id="WP_133321252.1">
    <property type="nucleotide sequence ID" value="NZ_SMTF01000003.1"/>
</dbReference>
<proteinExistence type="inferred from homology"/>
<comment type="similarity">
    <text evidence="1">Belongs to the MobA/MobL family.</text>
</comment>
<sequence length="532" mass="58912">MAIYHTRVKTFGRAQGHASTAAAAYRAGLLIVDTRTGAKHDYRRRGGVVETRCVVPDHAPDWSLDPTLLWPAAENAERRKDATVAREFEIALPHELDDAQRSELTAQIARSLVERYGFAVMASIHEPQTADGLNYHAHLLATTRRIGPDGLAAKTRELDGGPSGRGEVEWIRSMVATVINEKLAAAGIDCRVDHRSLKEQGQAALDNGDLAGAIALSRQPTQHMGKNATALHRRGAECERTQANLRIRSENEQGFEAALRELGVPATLATQEDAFSGAQWSEDENDEPRTGFRLPEALTAGDPNSHIRFYPTHTPALGTAAGRSDHMPADATRQVLSDATSLWGEGFFKTISLSFKATSTLLRHQADRLANYLHSALFRADARNFLDLIRQVKRDALRFQRRLRAEERASHALAQAELSLERFDSEYPQPGQLSRQEWSRRRARRLRAVQVCQDTFRRAREATGPAAQESYDRKALASGEALESWSSRMLERYPVDADREEKRHPDAPMTAPASQGAASLQTSKSRPRPCAG</sequence>
<evidence type="ECO:0000256" key="1">
    <source>
        <dbReference type="ARBA" id="ARBA00010873"/>
    </source>
</evidence>
<name>A0A4R5TYB4_9GAMM</name>
<evidence type="ECO:0000259" key="4">
    <source>
        <dbReference type="Pfam" id="PF03389"/>
    </source>
</evidence>
<comment type="caution">
    <text evidence="5">The sequence shown here is derived from an EMBL/GenBank/DDBJ whole genome shotgun (WGS) entry which is preliminary data.</text>
</comment>
<dbReference type="Pfam" id="PF03389">
    <property type="entry name" value="MobA_MobL"/>
    <property type="match status" value="1"/>
</dbReference>
<dbReference type="Proteomes" id="UP000294796">
    <property type="component" value="Unassembled WGS sequence"/>
</dbReference>
<dbReference type="EMBL" id="SMTF01000003">
    <property type="protein sequence ID" value="TDK26219.1"/>
    <property type="molecule type" value="Genomic_DNA"/>
</dbReference>
<feature type="region of interest" description="Disordered" evidence="3">
    <location>
        <begin position="493"/>
        <end position="532"/>
    </location>
</feature>
<reference evidence="5 6" key="1">
    <citation type="submission" date="2019-03" db="EMBL/GenBank/DDBJ databases">
        <title>Luteimonas zhaokaii sp.nov., isolated from the rectal contents of Plateau pika in Yushu, Qinghai Province, China.</title>
        <authorList>
            <person name="Zhang G."/>
        </authorList>
    </citation>
    <scope>NUCLEOTIDE SEQUENCE [LARGE SCALE GENOMIC DNA]</scope>
    <source>
        <strain evidence="5 6">B9</strain>
    </source>
</reference>
<dbReference type="Gene3D" id="3.30.930.30">
    <property type="match status" value="1"/>
</dbReference>
<dbReference type="AlphaFoldDB" id="A0A4R5TYB4"/>
<dbReference type="OrthoDB" id="1826980at2"/>
<feature type="domain" description="MobA/MobL protein" evidence="4">
    <location>
        <begin position="19"/>
        <end position="234"/>
    </location>
</feature>
<feature type="compositionally biased region" description="Polar residues" evidence="3">
    <location>
        <begin position="512"/>
        <end position="524"/>
    </location>
</feature>
<keyword evidence="6" id="KW-1185">Reference proteome</keyword>
<evidence type="ECO:0000313" key="5">
    <source>
        <dbReference type="EMBL" id="TDK26219.1"/>
    </source>
</evidence>
<protein>
    <submittedName>
        <fullName evidence="5">Plasmid mobilization protein</fullName>
    </submittedName>
</protein>
<evidence type="ECO:0000313" key="6">
    <source>
        <dbReference type="Proteomes" id="UP000294796"/>
    </source>
</evidence>
<evidence type="ECO:0000256" key="2">
    <source>
        <dbReference type="ARBA" id="ARBA00022971"/>
    </source>
</evidence>
<keyword evidence="2" id="KW-0184">Conjugation</keyword>